<feature type="signal peptide" evidence="1">
    <location>
        <begin position="1"/>
        <end position="22"/>
    </location>
</feature>
<accession>A0A927BF17</accession>
<name>A0A927BF17_9BACT</name>
<reference evidence="2" key="1">
    <citation type="submission" date="2020-09" db="EMBL/GenBank/DDBJ databases">
        <authorList>
            <person name="Kim M.K."/>
        </authorList>
    </citation>
    <scope>NUCLEOTIDE SEQUENCE</scope>
    <source>
        <strain evidence="2">BT664</strain>
    </source>
</reference>
<evidence type="ECO:0008006" key="4">
    <source>
        <dbReference type="Google" id="ProtNLM"/>
    </source>
</evidence>
<dbReference type="Proteomes" id="UP000612233">
    <property type="component" value="Unassembled WGS sequence"/>
</dbReference>
<proteinExistence type="predicted"/>
<dbReference type="EMBL" id="JACXAD010000015">
    <property type="protein sequence ID" value="MBD2768964.1"/>
    <property type="molecule type" value="Genomic_DNA"/>
</dbReference>
<keyword evidence="1" id="KW-0732">Signal</keyword>
<feature type="chain" id="PRO_5037851855" description="Periplasmic heavy metal sensor" evidence="1">
    <location>
        <begin position="23"/>
        <end position="126"/>
    </location>
</feature>
<evidence type="ECO:0000313" key="2">
    <source>
        <dbReference type="EMBL" id="MBD2768964.1"/>
    </source>
</evidence>
<dbReference type="RefSeq" id="WP_191005776.1">
    <property type="nucleotide sequence ID" value="NZ_JACXAD010000015.1"/>
</dbReference>
<dbReference type="AlphaFoldDB" id="A0A927BF17"/>
<evidence type="ECO:0000256" key="1">
    <source>
        <dbReference type="SAM" id="SignalP"/>
    </source>
</evidence>
<comment type="caution">
    <text evidence="2">The sequence shown here is derived from an EMBL/GenBank/DDBJ whole genome shotgun (WGS) entry which is preliminary data.</text>
</comment>
<gene>
    <name evidence="2" type="ORF">IC235_13815</name>
</gene>
<sequence length="126" mass="14169">MKNLFLTICLATGVNASTPATAANDPTEALYSKAMMSRATTLTRALAQRINFNEAQYLAVKKLNLQMLTQRRDLEILLSGASAEERDNKLADVQERYEIALINLLKPEQLLAYNKLRTNFTAHRLN</sequence>
<evidence type="ECO:0000313" key="3">
    <source>
        <dbReference type="Proteomes" id="UP000612233"/>
    </source>
</evidence>
<protein>
    <recommendedName>
        <fullName evidence="4">Periplasmic heavy metal sensor</fullName>
    </recommendedName>
</protein>
<organism evidence="2 3">
    <name type="scientific">Hymenobacter montanus</name>
    <dbReference type="NCBI Taxonomy" id="2771359"/>
    <lineage>
        <taxon>Bacteria</taxon>
        <taxon>Pseudomonadati</taxon>
        <taxon>Bacteroidota</taxon>
        <taxon>Cytophagia</taxon>
        <taxon>Cytophagales</taxon>
        <taxon>Hymenobacteraceae</taxon>
        <taxon>Hymenobacter</taxon>
    </lineage>
</organism>
<keyword evidence="3" id="KW-1185">Reference proteome</keyword>